<protein>
    <submittedName>
        <fullName evidence="3">Glycosyl transferase</fullName>
    </submittedName>
</protein>
<name>A3I1Z7_9BACT</name>
<dbReference type="AlphaFoldDB" id="A3I1Z7"/>
<dbReference type="InterPro" id="IPR001296">
    <property type="entry name" value="Glyco_trans_1"/>
</dbReference>
<comment type="caution">
    <text evidence="3">The sequence shown here is derived from an EMBL/GenBank/DDBJ whole genome shotgun (WGS) entry which is preliminary data.</text>
</comment>
<dbReference type="PANTHER" id="PTHR12526">
    <property type="entry name" value="GLYCOSYLTRANSFERASE"/>
    <property type="match status" value="1"/>
</dbReference>
<dbReference type="Pfam" id="PF13579">
    <property type="entry name" value="Glyco_trans_4_4"/>
    <property type="match status" value="1"/>
</dbReference>
<dbReference type="RefSeq" id="WP_008200059.1">
    <property type="nucleotide sequence ID" value="NZ_CM001023.1"/>
</dbReference>
<dbReference type="SUPFAM" id="SSF53756">
    <property type="entry name" value="UDP-Glycosyltransferase/glycogen phosphorylase"/>
    <property type="match status" value="1"/>
</dbReference>
<dbReference type="eggNOG" id="COG0438">
    <property type="taxonomic scope" value="Bacteria"/>
</dbReference>
<dbReference type="EMBL" id="CM001023">
    <property type="protein sequence ID" value="EAZ79813.1"/>
    <property type="molecule type" value="Genomic_DNA"/>
</dbReference>
<evidence type="ECO:0000259" key="1">
    <source>
        <dbReference type="Pfam" id="PF00534"/>
    </source>
</evidence>
<sequence length="398" mass="44542">MRILVFYQYFGTPNGGWSTRYYEFTRRWVKKGHQVTVVTAPYYKSDIKADGLISRQSVEGVNLIVVNAPDSNKDSFLKRAFNALKFAFISIYFALKEPHDLVLSSSGPITTAIPGLISKKFRSKKFVFEVRDLWPAGGIQLGKINNLFAQKIALSFEKLIYKNSDLVVACSVGMEDGVKKVNPDKPTLVIPNSSDVVLFSSITDRPSGFKSEWENTCNFIYAGSLGLMDECEQIIKGFIDSRMEGIHMFFLGDGAERNHLETLAKQNGLQENIHFMGLLPKKELVKWFQAARASFVTFKNIEVLHTNSPNKLFDSFAAGIPVIQSTKGWIATLVNESNCGINVDPEDPKSMAEAILYLRDNPTIAEEMGGNAKKLAIERFNRDHLSEIFLKGLIDTLG</sequence>
<keyword evidence="3" id="KW-0808">Transferase</keyword>
<dbReference type="CDD" id="cd03794">
    <property type="entry name" value="GT4_WbuB-like"/>
    <property type="match status" value="1"/>
</dbReference>
<dbReference type="EMBL" id="AAXU02000001">
    <property type="protein sequence ID" value="EAZ79813.1"/>
    <property type="molecule type" value="Genomic_DNA"/>
</dbReference>
<keyword evidence="4" id="KW-1185">Reference proteome</keyword>
<dbReference type="InterPro" id="IPR028098">
    <property type="entry name" value="Glyco_trans_4-like_N"/>
</dbReference>
<evidence type="ECO:0000259" key="2">
    <source>
        <dbReference type="Pfam" id="PF13579"/>
    </source>
</evidence>
<dbReference type="OrthoDB" id="9811902at2"/>
<gene>
    <name evidence="3" type="ORF">ALPR1_09313</name>
</gene>
<dbReference type="HOGENOM" id="CLU_009583_11_2_10"/>
<dbReference type="Proteomes" id="UP000003919">
    <property type="component" value="Chromosome"/>
</dbReference>
<proteinExistence type="predicted"/>
<reference evidence="3 4" key="1">
    <citation type="journal article" date="2011" name="J. Bacteriol.">
        <title>Complete genome sequence of Algoriphagus sp. PR1, bacterial prey of a colony-forming choanoflagellate.</title>
        <authorList>
            <person name="Alegado R.A."/>
            <person name="Ferriera S."/>
            <person name="Nusbaum C."/>
            <person name="Young S.K."/>
            <person name="Zeng Q."/>
            <person name="Imamovic A."/>
            <person name="Fairclough S.R."/>
            <person name="King N."/>
        </authorList>
    </citation>
    <scope>NUCLEOTIDE SEQUENCE [LARGE SCALE GENOMIC DNA]</scope>
    <source>
        <strain evidence="3 4">PR1</strain>
    </source>
</reference>
<accession>A3I1Z7</accession>
<dbReference type="PANTHER" id="PTHR12526:SF638">
    <property type="entry name" value="SPORE COAT PROTEIN SA"/>
    <property type="match status" value="1"/>
</dbReference>
<evidence type="ECO:0000313" key="3">
    <source>
        <dbReference type="EMBL" id="EAZ79813.1"/>
    </source>
</evidence>
<evidence type="ECO:0000313" key="4">
    <source>
        <dbReference type="Proteomes" id="UP000003919"/>
    </source>
</evidence>
<feature type="domain" description="Glycosyl transferase family 1" evidence="1">
    <location>
        <begin position="219"/>
        <end position="374"/>
    </location>
</feature>
<dbReference type="GO" id="GO:0016757">
    <property type="term" value="F:glycosyltransferase activity"/>
    <property type="evidence" value="ECO:0007669"/>
    <property type="project" value="InterPro"/>
</dbReference>
<organism evidence="3 4">
    <name type="scientific">Algoriphagus machipongonensis</name>
    <dbReference type="NCBI Taxonomy" id="388413"/>
    <lineage>
        <taxon>Bacteria</taxon>
        <taxon>Pseudomonadati</taxon>
        <taxon>Bacteroidota</taxon>
        <taxon>Cytophagia</taxon>
        <taxon>Cytophagales</taxon>
        <taxon>Cyclobacteriaceae</taxon>
        <taxon>Algoriphagus</taxon>
    </lineage>
</organism>
<dbReference type="Gene3D" id="3.40.50.2000">
    <property type="entry name" value="Glycogen Phosphorylase B"/>
    <property type="match status" value="2"/>
</dbReference>
<feature type="domain" description="Glycosyltransferase subfamily 4-like N-terminal" evidence="2">
    <location>
        <begin position="15"/>
        <end position="192"/>
    </location>
</feature>
<dbReference type="STRING" id="388413.ALPR1_09313"/>
<dbReference type="Pfam" id="PF00534">
    <property type="entry name" value="Glycos_transf_1"/>
    <property type="match status" value="1"/>
</dbReference>